<comment type="caution">
    <text evidence="1">The sequence shown here is derived from an EMBL/GenBank/DDBJ whole genome shotgun (WGS) entry which is preliminary data.</text>
</comment>
<keyword evidence="2" id="KW-1185">Reference proteome</keyword>
<dbReference type="RefSeq" id="WP_123389475.1">
    <property type="nucleotide sequence ID" value="NZ_RKHO01000001.1"/>
</dbReference>
<accession>A0A3N2CRY8</accession>
<protein>
    <recommendedName>
        <fullName evidence="3">Peptide methionine sulfoxide reductase</fullName>
    </recommendedName>
</protein>
<dbReference type="Proteomes" id="UP000281738">
    <property type="component" value="Unassembled WGS sequence"/>
</dbReference>
<name>A0A3N2CRY8_9ACTN</name>
<evidence type="ECO:0008006" key="3">
    <source>
        <dbReference type="Google" id="ProtNLM"/>
    </source>
</evidence>
<evidence type="ECO:0000313" key="2">
    <source>
        <dbReference type="Proteomes" id="UP000281738"/>
    </source>
</evidence>
<organism evidence="1 2">
    <name type="scientific">Nocardioides aurantiacus</name>
    <dbReference type="NCBI Taxonomy" id="86796"/>
    <lineage>
        <taxon>Bacteria</taxon>
        <taxon>Bacillati</taxon>
        <taxon>Actinomycetota</taxon>
        <taxon>Actinomycetes</taxon>
        <taxon>Propionibacteriales</taxon>
        <taxon>Nocardioidaceae</taxon>
        <taxon>Nocardioides</taxon>
    </lineage>
</organism>
<evidence type="ECO:0000313" key="1">
    <source>
        <dbReference type="EMBL" id="ROR90307.1"/>
    </source>
</evidence>
<dbReference type="AlphaFoldDB" id="A0A3N2CRY8"/>
<sequence length="98" mass="10249">MSGPDAVAALLARVPEGWSQASYDGRRWSVTRTTRAGGRSASVYAEALDGSAVVSTNAYALGEGWVLKPCEMPLAVVVDFLAGVETRPDPDRAPTGPD</sequence>
<gene>
    <name evidence="1" type="ORF">EDD33_1143</name>
</gene>
<proteinExistence type="predicted"/>
<reference evidence="1 2" key="1">
    <citation type="submission" date="2018-11" db="EMBL/GenBank/DDBJ databases">
        <title>Sequencing the genomes of 1000 actinobacteria strains.</title>
        <authorList>
            <person name="Klenk H.-P."/>
        </authorList>
    </citation>
    <scope>NUCLEOTIDE SEQUENCE [LARGE SCALE GENOMIC DNA]</scope>
    <source>
        <strain evidence="1 2">DSM 12652</strain>
    </source>
</reference>
<dbReference type="OrthoDB" id="1189996at2"/>
<dbReference type="EMBL" id="RKHO01000001">
    <property type="protein sequence ID" value="ROR90307.1"/>
    <property type="molecule type" value="Genomic_DNA"/>
</dbReference>